<dbReference type="GeneID" id="8231292"/>
<keyword evidence="6 8" id="KW-0378">Hydrolase</keyword>
<dbReference type="NCBIfam" id="TIGR02821">
    <property type="entry name" value="fghA_ester_D"/>
    <property type="match status" value="1"/>
</dbReference>
<evidence type="ECO:0000313" key="10">
    <source>
        <dbReference type="EnsemblMetazoa" id="PHUM075730-PA"/>
    </source>
</evidence>
<dbReference type="RefSeq" id="XP_002423631.1">
    <property type="nucleotide sequence ID" value="XM_002423586.1"/>
</dbReference>
<dbReference type="KEGG" id="phu:Phum_PHUM075730"/>
<evidence type="ECO:0000256" key="4">
    <source>
        <dbReference type="ARBA" id="ARBA00016774"/>
    </source>
</evidence>
<dbReference type="EMBL" id="AAZO01000907">
    <property type="status" value="NOT_ANNOTATED_CDS"/>
    <property type="molecule type" value="Genomic_DNA"/>
</dbReference>
<dbReference type="STRING" id="121224.E0VBY7"/>
<dbReference type="CTD" id="8231292"/>
<dbReference type="FunFam" id="3.40.50.1820:FF:000334">
    <property type="entry name" value="S-formylglutathione hydrolase"/>
    <property type="match status" value="1"/>
</dbReference>
<dbReference type="FunCoup" id="E0VBY7">
    <property type="interactions" value="1206"/>
</dbReference>
<dbReference type="PANTHER" id="PTHR10061">
    <property type="entry name" value="S-FORMYLGLUTATHIONE HYDROLASE"/>
    <property type="match status" value="1"/>
</dbReference>
<evidence type="ECO:0000256" key="6">
    <source>
        <dbReference type="ARBA" id="ARBA00022801"/>
    </source>
</evidence>
<feature type="active site" description="Charge relay system" evidence="7">
    <location>
        <position position="263"/>
    </location>
</feature>
<dbReference type="InterPro" id="IPR014186">
    <property type="entry name" value="S-formylglutathione_hydrol"/>
</dbReference>
<comment type="subcellular location">
    <subcellularLocation>
        <location evidence="8">Cytoplasm</location>
    </subcellularLocation>
</comment>
<evidence type="ECO:0000256" key="5">
    <source>
        <dbReference type="ARBA" id="ARBA00022487"/>
    </source>
</evidence>
<dbReference type="EC" id="3.1.2.12" evidence="3 8"/>
<feature type="active site" description="Charge relay system" evidence="7">
    <location>
        <position position="227"/>
    </location>
</feature>
<organism>
    <name type="scientific">Pediculus humanus subsp. corporis</name>
    <name type="common">Body louse</name>
    <dbReference type="NCBI Taxonomy" id="121224"/>
    <lineage>
        <taxon>Eukaryota</taxon>
        <taxon>Metazoa</taxon>
        <taxon>Ecdysozoa</taxon>
        <taxon>Arthropoda</taxon>
        <taxon>Hexapoda</taxon>
        <taxon>Insecta</taxon>
        <taxon>Pterygota</taxon>
        <taxon>Neoptera</taxon>
        <taxon>Paraneoptera</taxon>
        <taxon>Psocodea</taxon>
        <taxon>Troctomorpha</taxon>
        <taxon>Phthiraptera</taxon>
        <taxon>Anoplura</taxon>
        <taxon>Pediculidae</taxon>
        <taxon>Pediculus</taxon>
    </lineage>
</organism>
<dbReference type="GO" id="GO:0052689">
    <property type="term" value="F:carboxylic ester hydrolase activity"/>
    <property type="evidence" value="ECO:0007669"/>
    <property type="project" value="UniProtKB-KW"/>
</dbReference>
<dbReference type="PANTHER" id="PTHR10061:SF0">
    <property type="entry name" value="S-FORMYLGLUTATHIONE HYDROLASE"/>
    <property type="match status" value="1"/>
</dbReference>
<keyword evidence="8" id="KW-0963">Cytoplasm</keyword>
<keyword evidence="5 8" id="KW-0719">Serine esterase</keyword>
<dbReference type="GO" id="GO:0018738">
    <property type="term" value="F:S-formylglutathione hydrolase activity"/>
    <property type="evidence" value="ECO:0007669"/>
    <property type="project" value="UniProtKB-EC"/>
</dbReference>
<reference evidence="10" key="3">
    <citation type="submission" date="2020-05" db="UniProtKB">
        <authorList>
            <consortium name="EnsemblMetazoa"/>
        </authorList>
    </citation>
    <scope>IDENTIFICATION</scope>
    <source>
        <strain evidence="10">USDA</strain>
    </source>
</reference>
<sequence length="336" mass="38232">MANLKELSSSCCFDGYQKVFSHESNELKCVMKFSVFLPPAAAKEKVPVIYWLSGLTCTERNFIEKGGAQQYASKHGVMIVGPDTSPRDVNIPGEDDSFDFGSGAGFYVDATQEPWKKHYRMYSYVTKELPKLIADNFPIIPNKQSIMGHSMGGHGALICALKNPGKYCCVSAFAPICNPILGNWGKKAFTGYLGKDTSTWSEWDSTELIKNYNGPCIELFVEQGKEDEYLHKQELLPDNLISSYQKNCEKIKLIYKLREKYDHSYFFVTSFIAEHIAHHAKILMIKFASIQVSYTFRRMARCHSILHVVFRTLEDNKYKCGMICTFEILKQSLMFA</sequence>
<dbReference type="InterPro" id="IPR000801">
    <property type="entry name" value="Esterase-like"/>
</dbReference>
<dbReference type="EMBL" id="DS235044">
    <property type="protein sequence ID" value="EEB10893.1"/>
    <property type="molecule type" value="Genomic_DNA"/>
</dbReference>
<dbReference type="InterPro" id="IPR029058">
    <property type="entry name" value="AB_hydrolase_fold"/>
</dbReference>
<evidence type="ECO:0000256" key="7">
    <source>
        <dbReference type="PIRSR" id="PIRSR614186-1"/>
    </source>
</evidence>
<evidence type="ECO:0000313" key="11">
    <source>
        <dbReference type="Proteomes" id="UP000009046"/>
    </source>
</evidence>
<evidence type="ECO:0000256" key="2">
    <source>
        <dbReference type="ARBA" id="ARBA00005622"/>
    </source>
</evidence>
<gene>
    <name evidence="10" type="primary">8231292</name>
    <name evidence="9" type="ORF">Phum_PHUM075730</name>
</gene>
<dbReference type="Proteomes" id="UP000009046">
    <property type="component" value="Unassembled WGS sequence"/>
</dbReference>
<dbReference type="OMA" id="PSDCPWG"/>
<evidence type="ECO:0000256" key="8">
    <source>
        <dbReference type="RuleBase" id="RU363068"/>
    </source>
</evidence>
<dbReference type="SUPFAM" id="SSF53474">
    <property type="entry name" value="alpha/beta-Hydrolases"/>
    <property type="match status" value="1"/>
</dbReference>
<comment type="catalytic activity">
    <reaction evidence="8">
        <text>S-formylglutathione + H2O = formate + glutathione + H(+)</text>
        <dbReference type="Rhea" id="RHEA:14961"/>
        <dbReference type="ChEBI" id="CHEBI:15377"/>
        <dbReference type="ChEBI" id="CHEBI:15378"/>
        <dbReference type="ChEBI" id="CHEBI:15740"/>
        <dbReference type="ChEBI" id="CHEBI:57688"/>
        <dbReference type="ChEBI" id="CHEBI:57925"/>
        <dbReference type="EC" id="3.1.2.12"/>
    </reaction>
</comment>
<feature type="active site" description="Charge relay system" evidence="7">
    <location>
        <position position="150"/>
    </location>
</feature>
<accession>E0VBY7</accession>
<dbReference type="AlphaFoldDB" id="E0VBY7"/>
<dbReference type="Gene3D" id="3.40.50.1820">
    <property type="entry name" value="alpha/beta hydrolase"/>
    <property type="match status" value="1"/>
</dbReference>
<comment type="function">
    <text evidence="1 8">Serine hydrolase involved in the detoxification of formaldehyde.</text>
</comment>
<dbReference type="InParanoid" id="E0VBY7"/>
<proteinExistence type="inferred from homology"/>
<dbReference type="Pfam" id="PF00756">
    <property type="entry name" value="Esterase"/>
    <property type="match status" value="1"/>
</dbReference>
<evidence type="ECO:0000256" key="1">
    <source>
        <dbReference type="ARBA" id="ARBA00002608"/>
    </source>
</evidence>
<dbReference type="HOGENOM" id="CLU_056472_0_0_1"/>
<reference evidence="9" key="1">
    <citation type="submission" date="2007-04" db="EMBL/GenBank/DDBJ databases">
        <title>Annotation of Pediculus humanus corporis strain USDA.</title>
        <authorList>
            <person name="Kirkness E."/>
            <person name="Hannick L."/>
            <person name="Hass B."/>
            <person name="Bruggner R."/>
            <person name="Lawson D."/>
            <person name="Bidwell S."/>
            <person name="Joardar V."/>
            <person name="Caler E."/>
            <person name="Walenz B."/>
            <person name="Inman J."/>
            <person name="Schobel S."/>
            <person name="Galinsky K."/>
            <person name="Amedeo P."/>
            <person name="Strausberg R."/>
        </authorList>
    </citation>
    <scope>NUCLEOTIDE SEQUENCE</scope>
    <source>
        <strain evidence="9">USDA</strain>
    </source>
</reference>
<name>E0VBY7_PEDHC</name>
<dbReference type="GO" id="GO:0046294">
    <property type="term" value="P:formaldehyde catabolic process"/>
    <property type="evidence" value="ECO:0007669"/>
    <property type="project" value="InterPro"/>
</dbReference>
<evidence type="ECO:0000313" key="9">
    <source>
        <dbReference type="EMBL" id="EEB10893.1"/>
    </source>
</evidence>
<reference evidence="9" key="2">
    <citation type="submission" date="2007-04" db="EMBL/GenBank/DDBJ databases">
        <title>The genome of the human body louse.</title>
        <authorList>
            <consortium name="The Human Body Louse Genome Consortium"/>
            <person name="Kirkness E."/>
            <person name="Walenz B."/>
            <person name="Hass B."/>
            <person name="Bruggner R."/>
            <person name="Strausberg R."/>
        </authorList>
    </citation>
    <scope>NUCLEOTIDE SEQUENCE</scope>
    <source>
        <strain evidence="9">USDA</strain>
    </source>
</reference>
<protein>
    <recommendedName>
        <fullName evidence="4 8">S-formylglutathione hydrolase</fullName>
        <ecNumber evidence="3 8">3.1.2.12</ecNumber>
    </recommendedName>
</protein>
<dbReference type="GO" id="GO:0005829">
    <property type="term" value="C:cytosol"/>
    <property type="evidence" value="ECO:0007669"/>
    <property type="project" value="TreeGrafter"/>
</dbReference>
<comment type="similarity">
    <text evidence="2 8">Belongs to the esterase D family.</text>
</comment>
<dbReference type="EnsemblMetazoa" id="PHUM075730-RA">
    <property type="protein sequence ID" value="PHUM075730-PA"/>
    <property type="gene ID" value="PHUM075730"/>
</dbReference>
<dbReference type="VEuPathDB" id="VectorBase:PHUM075730"/>
<dbReference type="OrthoDB" id="420518at2759"/>
<dbReference type="eggNOG" id="KOG3101">
    <property type="taxonomic scope" value="Eukaryota"/>
</dbReference>
<keyword evidence="11" id="KW-1185">Reference proteome</keyword>
<evidence type="ECO:0000256" key="3">
    <source>
        <dbReference type="ARBA" id="ARBA00012479"/>
    </source>
</evidence>